<dbReference type="AlphaFoldDB" id="A0A9W4SW19"/>
<organism evidence="1 2">
    <name type="scientific">Funneliformis geosporum</name>
    <dbReference type="NCBI Taxonomy" id="1117311"/>
    <lineage>
        <taxon>Eukaryota</taxon>
        <taxon>Fungi</taxon>
        <taxon>Fungi incertae sedis</taxon>
        <taxon>Mucoromycota</taxon>
        <taxon>Glomeromycotina</taxon>
        <taxon>Glomeromycetes</taxon>
        <taxon>Glomerales</taxon>
        <taxon>Glomeraceae</taxon>
        <taxon>Funneliformis</taxon>
    </lineage>
</organism>
<accession>A0A9W4SW19</accession>
<gene>
    <name evidence="1" type="ORF">FWILDA_LOCUS11139</name>
</gene>
<keyword evidence="2" id="KW-1185">Reference proteome</keyword>
<dbReference type="EMBL" id="CAMKVN010003058">
    <property type="protein sequence ID" value="CAI2183562.1"/>
    <property type="molecule type" value="Genomic_DNA"/>
</dbReference>
<sequence>MCLLEAPKAEIAGDSTVDGITEVDDGVSLEFLTTLEMILLGNAQW</sequence>
<evidence type="ECO:0000313" key="1">
    <source>
        <dbReference type="EMBL" id="CAI2183562.1"/>
    </source>
</evidence>
<reference evidence="1" key="1">
    <citation type="submission" date="2022-08" db="EMBL/GenBank/DDBJ databases">
        <authorList>
            <person name="Kallberg Y."/>
            <person name="Tangrot J."/>
            <person name="Rosling A."/>
        </authorList>
    </citation>
    <scope>NUCLEOTIDE SEQUENCE</scope>
    <source>
        <strain evidence="1">Wild A</strain>
    </source>
</reference>
<dbReference type="Proteomes" id="UP001153678">
    <property type="component" value="Unassembled WGS sequence"/>
</dbReference>
<comment type="caution">
    <text evidence="1">The sequence shown here is derived from an EMBL/GenBank/DDBJ whole genome shotgun (WGS) entry which is preliminary data.</text>
</comment>
<evidence type="ECO:0000313" key="2">
    <source>
        <dbReference type="Proteomes" id="UP001153678"/>
    </source>
</evidence>
<proteinExistence type="predicted"/>
<protein>
    <submittedName>
        <fullName evidence="1">11993_t:CDS:1</fullName>
    </submittedName>
</protein>
<name>A0A9W4SW19_9GLOM</name>